<organism evidence="2 3">
    <name type="scientific">Marmota monax</name>
    <name type="common">Woodchuck</name>
    <dbReference type="NCBI Taxonomy" id="9995"/>
    <lineage>
        <taxon>Eukaryota</taxon>
        <taxon>Metazoa</taxon>
        <taxon>Chordata</taxon>
        <taxon>Craniata</taxon>
        <taxon>Vertebrata</taxon>
        <taxon>Euteleostomi</taxon>
        <taxon>Mammalia</taxon>
        <taxon>Eutheria</taxon>
        <taxon>Euarchontoglires</taxon>
        <taxon>Glires</taxon>
        <taxon>Rodentia</taxon>
        <taxon>Sciuromorpha</taxon>
        <taxon>Sciuridae</taxon>
        <taxon>Xerinae</taxon>
        <taxon>Marmotini</taxon>
        <taxon>Marmota</taxon>
    </lineage>
</organism>
<dbReference type="EMBL" id="CABDUW010000633">
    <property type="protein sequence ID" value="VTJ72632.1"/>
    <property type="molecule type" value="Genomic_DNA"/>
</dbReference>
<reference evidence="2" key="1">
    <citation type="submission" date="2019-04" db="EMBL/GenBank/DDBJ databases">
        <authorList>
            <person name="Alioto T."/>
            <person name="Alioto T."/>
        </authorList>
    </citation>
    <scope>NUCLEOTIDE SEQUENCE [LARGE SCALE GENOMIC DNA]</scope>
</reference>
<accession>A0A5E4BVF7</accession>
<dbReference type="Proteomes" id="UP000335636">
    <property type="component" value="Unassembled WGS sequence"/>
</dbReference>
<evidence type="ECO:0000313" key="3">
    <source>
        <dbReference type="Proteomes" id="UP000335636"/>
    </source>
</evidence>
<comment type="caution">
    <text evidence="2">The sequence shown here is derived from an EMBL/GenBank/DDBJ whole genome shotgun (WGS) entry which is preliminary data.</text>
</comment>
<name>A0A5E4BVF7_MARMO</name>
<evidence type="ECO:0000313" key="2">
    <source>
        <dbReference type="EMBL" id="VTJ72632.1"/>
    </source>
</evidence>
<proteinExistence type="predicted"/>
<evidence type="ECO:0000256" key="1">
    <source>
        <dbReference type="SAM" id="MobiDB-lite"/>
    </source>
</evidence>
<gene>
    <name evidence="2" type="ORF">MONAX_5E000076</name>
</gene>
<keyword evidence="3" id="KW-1185">Reference proteome</keyword>
<feature type="region of interest" description="Disordered" evidence="1">
    <location>
        <begin position="58"/>
        <end position="112"/>
    </location>
</feature>
<dbReference type="AlphaFoldDB" id="A0A5E4BVF7"/>
<sequence>MGIVWGWGTCTHRGHLADGKFLAGARKQFLSGLKGGGSKKARGEIIKRVILAHPAPLPAARRRTGAHPPAGSVATKAAPSKAQLPRLSGSLHRPACPSRSSPERSHSWSPPLASVPDGCGAFRGLILALPAGADSAPPPRLLPELCEPRRSQRASGQPRAAGWEERLENDGHHIRWTADLLNNFHLLTTLGNCAWS</sequence>
<protein>
    <submittedName>
        <fullName evidence="2">Uncharacterized protein</fullName>
    </submittedName>
</protein>